<feature type="region of interest" description="Disordered" evidence="1">
    <location>
        <begin position="732"/>
        <end position="1162"/>
    </location>
</feature>
<protein>
    <submittedName>
        <fullName evidence="3">CUE domain-containing protein</fullName>
    </submittedName>
</protein>
<feature type="compositionally biased region" description="Polar residues" evidence="1">
    <location>
        <begin position="659"/>
        <end position="671"/>
    </location>
</feature>
<organism evidence="2 3">
    <name type="scientific">Caenorhabditis tropicalis</name>
    <dbReference type="NCBI Taxonomy" id="1561998"/>
    <lineage>
        <taxon>Eukaryota</taxon>
        <taxon>Metazoa</taxon>
        <taxon>Ecdysozoa</taxon>
        <taxon>Nematoda</taxon>
        <taxon>Chromadorea</taxon>
        <taxon>Rhabditida</taxon>
        <taxon>Rhabditina</taxon>
        <taxon>Rhabditomorpha</taxon>
        <taxon>Rhabditoidea</taxon>
        <taxon>Rhabditidae</taxon>
        <taxon>Peloderinae</taxon>
        <taxon>Caenorhabditis</taxon>
    </lineage>
</organism>
<feature type="compositionally biased region" description="Basic and acidic residues" evidence="1">
    <location>
        <begin position="789"/>
        <end position="807"/>
    </location>
</feature>
<feature type="compositionally biased region" description="Basic and acidic residues" evidence="1">
    <location>
        <begin position="1067"/>
        <end position="1077"/>
    </location>
</feature>
<feature type="region of interest" description="Disordered" evidence="1">
    <location>
        <begin position="1176"/>
        <end position="1344"/>
    </location>
</feature>
<feature type="compositionally biased region" description="Basic and acidic residues" evidence="1">
    <location>
        <begin position="1144"/>
        <end position="1153"/>
    </location>
</feature>
<dbReference type="Proteomes" id="UP000095282">
    <property type="component" value="Unplaced"/>
</dbReference>
<feature type="compositionally biased region" description="Basic and acidic residues" evidence="1">
    <location>
        <begin position="856"/>
        <end position="866"/>
    </location>
</feature>
<sequence>MVDHFIYFQVLQRCASKLPWIVRSPDTLAARIIAVGLVRKNILTGSPNSSAAEIGEEDQMLSANLRVVLNAIVYYGKNKEFCNLVSDPDLSDRIKIEISDWAFLEAVEFKRIISDRVVSLFQGSTSALSPLAEDTLQQGIRMFDVVHEFLRRCSKCIKESNHLENYALSTKCLFNHTKLVKQFINARIVPVNDHIELLMRQKHEKKKGITLKNKTALPVQVTTRSIHRVAPNAQFWNGLPHDEWYPPTPLDLLEVILNVLIPERLKRDIIVQFVLDYIRCSSIPEDSENCNDKKLAIEVIKIMSNQTLSVDLEKVYCMLEEERLSLQKQPSATQQDITACSKNVFSLEEEGLSYEKLWSGEVNMSLTIKPSDLEKFKNRMKMQLEAGGESKKKLAVLDTETEKMYQVYLYENQKYHLMSAEAIASNEHLTTFFSKSLQKDRRPLQKSQQKTAKELEIEKSVKEMFEKQYKRNQLEIPQVYAGMGGEKNGGVVGRKRRSEIVEDDRSTSPVTFVPPTAKRIQQHVKTPENAIIESLTEVDPVKQNQNHQLNQMIATPARYYRRPVPVVEMSSPTDVQKAPPLPKQNSILKTAKAIQSPGRGRIRFHASVRKGPNESIDSTLGEPGDVLPEEEVKQPTKIDFMVLEDEADEQPTYKRRTRSSSMTQEAVTPQPQLKQMEILEEEIQETTFELQEEDEHIKSLDEAATYEDVEMEKTSEVEDEIYHESVLEEAVNVQKMQDVPDSFDDPEWDGIERSFEQQNDDDCDARPAREQPNFKTPILPPSFEGEPEEVSKDSDAANLKKDEEKSENLNPEEIDQEISQDVPLDRTFEMQEEEDPKPLGDSTEDIPGTSETFIVESKEIAEREILSKNSAPTDELELFDRPPSANTRSRSRTDSRAGSVTPEEDSSKNLKSNTRKPRATGQTSKTSETRDEDSEIKSVTRSTSRTRTIAKTLEIQVEEDDEAEAKRPSSRTRVARTASKTRETVENSASPENVGRKTRSSSVPRSTKKVQLTVEEDTTATEAVRPSSRSRRGAASVINDTEQDEVVNGNEKEETRPTSRTRRAASVKKDMTVEETPRASARRTPSRTRNRKNSEIVIQEEPNDPVEEEKRPASRTRRAASVKRDSKLEETPIRRTPSRSRSRLNSEDNDKSEPVLTTSTRKIAIRAPSVIPEEAVVTKTTRGRKASEHHVTPTVDALEDNVVEKESSKRVGTRTTRATSVQPEISTPAPSTLVKKTTRGSASAPSTPKRASKRRNISEDDQEGPSAKGRSIRATPLMSIPEAEEVSITPKRGRPRSISTSSVPATPKQGRKATSVATSLDDVVEEEEEASLSVRRSARRPKKP</sequence>
<evidence type="ECO:0000313" key="3">
    <source>
        <dbReference type="WBParaSite" id="Csp11.Scaffold460.g1472.t1"/>
    </source>
</evidence>
<feature type="compositionally biased region" description="Polar residues" evidence="1">
    <location>
        <begin position="1213"/>
        <end position="1230"/>
    </location>
</feature>
<evidence type="ECO:0000313" key="2">
    <source>
        <dbReference type="Proteomes" id="UP000095282"/>
    </source>
</evidence>
<accession>A0A1I7T1C8</accession>
<feature type="compositionally biased region" description="Basic residues" evidence="1">
    <location>
        <begin position="1080"/>
        <end position="1091"/>
    </location>
</feature>
<feature type="region of interest" description="Disordered" evidence="1">
    <location>
        <begin position="648"/>
        <end position="671"/>
    </location>
</feature>
<keyword evidence="2" id="KW-1185">Reference proteome</keyword>
<reference evidence="3" key="1">
    <citation type="submission" date="2016-11" db="UniProtKB">
        <authorList>
            <consortium name="WormBaseParasite"/>
        </authorList>
    </citation>
    <scope>IDENTIFICATION</scope>
</reference>
<name>A0A1I7T1C8_9PELO</name>
<feature type="compositionally biased region" description="Basic and acidic residues" evidence="1">
    <location>
        <begin position="1122"/>
        <end position="1133"/>
    </location>
</feature>
<proteinExistence type="predicted"/>
<dbReference type="STRING" id="1561998.A0A1I7T1C8"/>
<dbReference type="eggNOG" id="ENOG502TKKA">
    <property type="taxonomic scope" value="Eukaryota"/>
</dbReference>
<evidence type="ECO:0000256" key="1">
    <source>
        <dbReference type="SAM" id="MobiDB-lite"/>
    </source>
</evidence>
<dbReference type="WBParaSite" id="Csp11.Scaffold460.g1472.t1">
    <property type="protein sequence ID" value="Csp11.Scaffold460.g1472.t1"/>
    <property type="gene ID" value="Csp11.Scaffold460.g1472"/>
</dbReference>